<keyword evidence="2" id="KW-1185">Reference proteome</keyword>
<keyword evidence="1" id="KW-0808">Transferase</keyword>
<reference evidence="1 2" key="1">
    <citation type="journal article" date="2003" name="J. Bacteriol.">
        <title>Complete genome sequence of the ammonia-oxidizing bacterium and obligate chemolithoautotroph Nitrosomonas europaea.</title>
        <authorList>
            <person name="Chain P."/>
            <person name="Lamerdin J."/>
            <person name="Larimer F."/>
            <person name="Regala W."/>
            <person name="Land M."/>
            <person name="Hauser L."/>
            <person name="Hooper A."/>
            <person name="Klotz M."/>
            <person name="Norton J."/>
            <person name="Sayavedra-Soto L."/>
            <person name="Arciero D."/>
            <person name="Hommes N."/>
            <person name="Whittaker M."/>
            <person name="Arp D."/>
        </authorList>
    </citation>
    <scope>NUCLEOTIDE SEQUENCE [LARGE SCALE GENOMIC DNA]</scope>
    <source>
        <strain evidence="2">ATCC 19718 / CIP 103999 / KCTC 2705 / NBRC 14298</strain>
    </source>
</reference>
<protein>
    <submittedName>
        <fullName evidence="1">Generic methyltransferase</fullName>
    </submittedName>
</protein>
<evidence type="ECO:0000313" key="2">
    <source>
        <dbReference type="Proteomes" id="UP000001416"/>
    </source>
</evidence>
<dbReference type="CDD" id="cd02440">
    <property type="entry name" value="AdoMet_MTases"/>
    <property type="match status" value="1"/>
</dbReference>
<dbReference type="PANTHER" id="PTHR43861">
    <property type="entry name" value="TRANS-ACONITATE 2-METHYLTRANSFERASE-RELATED"/>
    <property type="match status" value="1"/>
</dbReference>
<keyword evidence="1" id="KW-0489">Methyltransferase</keyword>
<dbReference type="PANTHER" id="PTHR43861:SF1">
    <property type="entry name" value="TRANS-ACONITATE 2-METHYLTRANSFERASE"/>
    <property type="match status" value="1"/>
</dbReference>
<proteinExistence type="predicted"/>
<dbReference type="KEGG" id="neu:NE2169"/>
<dbReference type="PhylomeDB" id="Q82SX7"/>
<dbReference type="eggNOG" id="COG2226">
    <property type="taxonomic scope" value="Bacteria"/>
</dbReference>
<gene>
    <name evidence="1" type="ordered locus">NE2169</name>
</gene>
<dbReference type="AlphaFoldDB" id="Q82SX7"/>
<evidence type="ECO:0000313" key="1">
    <source>
        <dbReference type="EMBL" id="CAD86080.1"/>
    </source>
</evidence>
<dbReference type="InterPro" id="IPR029063">
    <property type="entry name" value="SAM-dependent_MTases_sf"/>
</dbReference>
<dbReference type="GO" id="GO:0008168">
    <property type="term" value="F:methyltransferase activity"/>
    <property type="evidence" value="ECO:0007669"/>
    <property type="project" value="UniProtKB-KW"/>
</dbReference>
<dbReference type="RefSeq" id="WP_011112667.1">
    <property type="nucleotide sequence ID" value="NC_004757.1"/>
</dbReference>
<dbReference type="GeneID" id="87105305"/>
<dbReference type="Gene3D" id="3.40.50.150">
    <property type="entry name" value="Vaccinia Virus protein VP39"/>
    <property type="match status" value="1"/>
</dbReference>
<dbReference type="SUPFAM" id="SSF53335">
    <property type="entry name" value="S-adenosyl-L-methionine-dependent methyltransferases"/>
    <property type="match status" value="1"/>
</dbReference>
<organism evidence="1 2">
    <name type="scientific">Nitrosomonas europaea (strain ATCC 19718 / CIP 103999 / KCTC 2705 / NBRC 14298)</name>
    <dbReference type="NCBI Taxonomy" id="228410"/>
    <lineage>
        <taxon>Bacteria</taxon>
        <taxon>Pseudomonadati</taxon>
        <taxon>Pseudomonadota</taxon>
        <taxon>Betaproteobacteria</taxon>
        <taxon>Nitrosomonadales</taxon>
        <taxon>Nitrosomonadaceae</taxon>
        <taxon>Nitrosomonas</taxon>
    </lineage>
</organism>
<name>Q82SX7_NITEU</name>
<dbReference type="Proteomes" id="UP000001416">
    <property type="component" value="Chromosome"/>
</dbReference>
<dbReference type="EMBL" id="AL954747">
    <property type="protein sequence ID" value="CAD86080.1"/>
    <property type="molecule type" value="Genomic_DNA"/>
</dbReference>
<dbReference type="GO" id="GO:0032259">
    <property type="term" value="P:methylation"/>
    <property type="evidence" value="ECO:0007669"/>
    <property type="project" value="UniProtKB-KW"/>
</dbReference>
<dbReference type="Pfam" id="PF13489">
    <property type="entry name" value="Methyltransf_23"/>
    <property type="match status" value="1"/>
</dbReference>
<sequence>MKVCLQCENFFSSADWACPSCGYQPERLNGIEAHASEFAHGGGGFKPEYFSELSRLEAGNFWFRARNELILWALRTYKPNAGAFLEVGCGTGFVLSGIARACPEIALNGSEIFLAGLFHAAKRVPSTHFMQMDARRVPFVEEFDAIGAFDVLEHIEEDETVLAQLHNAIKPSGVLLLTVPQHPRLWSASDDYACHVRRYTRVEIEQKVLTAGFELLRSSSFVTSLLPVMMLSRVLQKRKTKDFDPAGELKINAALNKVFYGLMMLELAGIRLGMNYPVGGSRLVVAKKQSA</sequence>
<dbReference type="HOGENOM" id="CLU_082726_0_0_4"/>
<accession>Q82SX7</accession>
<dbReference type="STRING" id="228410.NE2169"/>